<dbReference type="KEGG" id="blr:BRLA_c031750"/>
<dbReference type="EMBL" id="CP007806">
    <property type="protein sequence ID" value="AIG27487.1"/>
    <property type="molecule type" value="Genomic_DNA"/>
</dbReference>
<reference evidence="1 2" key="1">
    <citation type="journal article" date="2011" name="J. Bacteriol.">
        <title>Genome sequence of Brevibacillus laterosporus LMG 15441, a pathogen of invertebrates.</title>
        <authorList>
            <person name="Djukic M."/>
            <person name="Poehlein A."/>
            <person name="Thurmer A."/>
            <person name="Daniel R."/>
        </authorList>
    </citation>
    <scope>NUCLEOTIDE SEQUENCE [LARGE SCALE GENOMIC DNA]</scope>
    <source>
        <strain evidence="1 2">LMG 15441</strain>
    </source>
</reference>
<dbReference type="InterPro" id="IPR011094">
    <property type="entry name" value="Uncharacterised_LppY/LpqO"/>
</dbReference>
<evidence type="ECO:0000313" key="1">
    <source>
        <dbReference type="EMBL" id="AIG27487.1"/>
    </source>
</evidence>
<keyword evidence="2" id="KW-1185">Reference proteome</keyword>
<protein>
    <recommendedName>
        <fullName evidence="3">DUF1259 domain-containing protein</fullName>
    </recommendedName>
</protein>
<proteinExistence type="predicted"/>
<dbReference type="AlphaFoldDB" id="A0A075R4K8"/>
<name>A0A075R4K8_BRELA</name>
<dbReference type="RefSeq" id="WP_003337055.1">
    <property type="nucleotide sequence ID" value="NZ_CP007806.1"/>
</dbReference>
<gene>
    <name evidence="1" type="ORF">BRLA_c031750</name>
</gene>
<accession>A0A075R4K8</accession>
<dbReference type="Pfam" id="PF07485">
    <property type="entry name" value="DUF1529"/>
    <property type="match status" value="2"/>
</dbReference>
<organism evidence="1 2">
    <name type="scientific">Brevibacillus laterosporus LMG 15441</name>
    <dbReference type="NCBI Taxonomy" id="1042163"/>
    <lineage>
        <taxon>Bacteria</taxon>
        <taxon>Bacillati</taxon>
        <taxon>Bacillota</taxon>
        <taxon>Bacilli</taxon>
        <taxon>Bacillales</taxon>
        <taxon>Paenibacillaceae</taxon>
        <taxon>Brevibacillus</taxon>
    </lineage>
</organism>
<dbReference type="HOGENOM" id="CLU_045679_1_0_9"/>
<evidence type="ECO:0000313" key="2">
    <source>
        <dbReference type="Proteomes" id="UP000005850"/>
    </source>
</evidence>
<dbReference type="eggNOG" id="COG1388">
    <property type="taxonomic scope" value="Bacteria"/>
</dbReference>
<dbReference type="Proteomes" id="UP000005850">
    <property type="component" value="Chromosome"/>
</dbReference>
<evidence type="ECO:0008006" key="3">
    <source>
        <dbReference type="Google" id="ProtNLM"/>
    </source>
</evidence>
<sequence length="309" mass="34411">MKRSFLLLSIFTVLLVALVGIMKFQSEAVSKRNSEISQEQDPKWESVKRVFNKGSIQNDVFRVTFPRSDLQIKVDHVQIDPNLALTSYLAFKQVGNHSMMMGDLVLLEKEVKPVETKLAELGIEITALHNHIIEENPKIMYLHVAGHGDPVNLAEKMKDALSVTGTPLASTPPEKSPSTFNWSKVEDIIGWKGVQRGKVFQFSIPRPEKITEKGVGIPPAMGIAMPINFQLIGEKAATTGDFVLLSNEVNPVVRELTKNGITVTAIHNHMLDESPRLFFLHFWGVDEPEKLARGLRAALNQTTVGTQIK</sequence>